<dbReference type="Pfam" id="PF10067">
    <property type="entry name" value="DUF2306"/>
    <property type="match status" value="1"/>
</dbReference>
<protein>
    <submittedName>
        <fullName evidence="2">DUF2306 domain-containing protein</fullName>
    </submittedName>
</protein>
<name>A0AA41PW89_9ACTN</name>
<reference evidence="2" key="1">
    <citation type="submission" date="2022-01" db="EMBL/GenBank/DDBJ databases">
        <title>Genome-Based Taxonomic Classification of the Phylum Actinobacteria.</title>
        <authorList>
            <person name="Gao Y."/>
        </authorList>
    </citation>
    <scope>NUCLEOTIDE SEQUENCE</scope>
    <source>
        <strain evidence="2">KLBMP 8922</strain>
    </source>
</reference>
<evidence type="ECO:0000313" key="3">
    <source>
        <dbReference type="Proteomes" id="UP001165378"/>
    </source>
</evidence>
<feature type="transmembrane region" description="Helical" evidence="1">
    <location>
        <begin position="35"/>
        <end position="55"/>
    </location>
</feature>
<keyword evidence="1" id="KW-1133">Transmembrane helix</keyword>
<feature type="transmembrane region" description="Helical" evidence="1">
    <location>
        <begin position="78"/>
        <end position="97"/>
    </location>
</feature>
<dbReference type="InterPro" id="IPR018750">
    <property type="entry name" value="DUF2306_membrane"/>
</dbReference>
<accession>A0AA41PW89</accession>
<comment type="caution">
    <text evidence="2">The sequence shown here is derived from an EMBL/GenBank/DDBJ whole genome shotgun (WGS) entry which is preliminary data.</text>
</comment>
<evidence type="ECO:0000256" key="1">
    <source>
        <dbReference type="SAM" id="Phobius"/>
    </source>
</evidence>
<gene>
    <name evidence="2" type="ORF">LZ495_07335</name>
</gene>
<evidence type="ECO:0000313" key="2">
    <source>
        <dbReference type="EMBL" id="MCF2527029.1"/>
    </source>
</evidence>
<proteinExistence type="predicted"/>
<dbReference type="Proteomes" id="UP001165378">
    <property type="component" value="Unassembled WGS sequence"/>
</dbReference>
<keyword evidence="3" id="KW-1185">Reference proteome</keyword>
<organism evidence="2 3">
    <name type="scientific">Yinghuangia soli</name>
    <dbReference type="NCBI Taxonomy" id="2908204"/>
    <lineage>
        <taxon>Bacteria</taxon>
        <taxon>Bacillati</taxon>
        <taxon>Actinomycetota</taxon>
        <taxon>Actinomycetes</taxon>
        <taxon>Kitasatosporales</taxon>
        <taxon>Streptomycetaceae</taxon>
        <taxon>Yinghuangia</taxon>
    </lineage>
</organism>
<keyword evidence="1" id="KW-0812">Transmembrane</keyword>
<sequence length="244" mass="26273">MPAVPGPPAPPSPAAAPLLTPVAGRAPRSRRHSVGIWWLALTALAIAVVAPLPYLTETLDRLANEDADLAANYADRPAWVQAFFYTHIVAAGIALFLSPLQLSGRIRRRAPRLHRATGRVVIVGIFIGGAAGLVLSPMNVADEIGFAGFGALALLWLTFAAAGLRAILHGDVAAHRRWMLRAFAMTYAAVTLRLWLLILVPAIGDFRDAYVFVPFLCWVPNLIVVELVLRRSGTARAQLRPQSG</sequence>
<dbReference type="EMBL" id="JAKFHA010000003">
    <property type="protein sequence ID" value="MCF2527029.1"/>
    <property type="molecule type" value="Genomic_DNA"/>
</dbReference>
<keyword evidence="1" id="KW-0472">Membrane</keyword>
<feature type="transmembrane region" description="Helical" evidence="1">
    <location>
        <begin position="118"/>
        <end position="138"/>
    </location>
</feature>
<feature type="transmembrane region" description="Helical" evidence="1">
    <location>
        <begin position="209"/>
        <end position="229"/>
    </location>
</feature>
<feature type="transmembrane region" description="Helical" evidence="1">
    <location>
        <begin position="144"/>
        <end position="168"/>
    </location>
</feature>
<dbReference type="AlphaFoldDB" id="A0AA41PW89"/>
<feature type="transmembrane region" description="Helical" evidence="1">
    <location>
        <begin position="180"/>
        <end position="203"/>
    </location>
</feature>
<dbReference type="RefSeq" id="WP_235051182.1">
    <property type="nucleotide sequence ID" value="NZ_JAKFHA010000003.1"/>
</dbReference>